<dbReference type="OrthoDB" id="9796530at2"/>
<dbReference type="AlphaFoldDB" id="A0A411PN13"/>
<evidence type="ECO:0000313" key="4">
    <source>
        <dbReference type="Proteomes" id="UP000291106"/>
    </source>
</evidence>
<protein>
    <submittedName>
        <fullName evidence="3">YHYH protein</fullName>
    </submittedName>
</protein>
<feature type="domain" description="YHYH" evidence="2">
    <location>
        <begin position="119"/>
        <end position="322"/>
    </location>
</feature>
<evidence type="ECO:0000259" key="2">
    <source>
        <dbReference type="Pfam" id="PF14240"/>
    </source>
</evidence>
<dbReference type="InterPro" id="IPR025924">
    <property type="entry name" value="YHYH_dom"/>
</dbReference>
<reference evidence="3 4" key="1">
    <citation type="submission" date="2019-02" db="EMBL/GenBank/DDBJ databases">
        <title>Shewanella sp. D4-2 isolated from Dokdo Island.</title>
        <authorList>
            <person name="Baek K."/>
        </authorList>
    </citation>
    <scope>NUCLEOTIDE SEQUENCE [LARGE SCALE GENOMIC DNA]</scope>
    <source>
        <strain evidence="3 4">D4-2</strain>
    </source>
</reference>
<name>A0A411PN13_9GAMM</name>
<evidence type="ECO:0000313" key="3">
    <source>
        <dbReference type="EMBL" id="QBF84932.1"/>
    </source>
</evidence>
<feature type="region of interest" description="Disordered" evidence="1">
    <location>
        <begin position="1"/>
        <end position="51"/>
    </location>
</feature>
<keyword evidence="4" id="KW-1185">Reference proteome</keyword>
<dbReference type="EMBL" id="CP036200">
    <property type="protein sequence ID" value="QBF84932.1"/>
    <property type="molecule type" value="Genomic_DNA"/>
</dbReference>
<dbReference type="KEGG" id="smai:EXU30_15140"/>
<gene>
    <name evidence="3" type="ORF">EXU30_15140</name>
</gene>
<dbReference type="Pfam" id="PF14240">
    <property type="entry name" value="YHYH"/>
    <property type="match status" value="1"/>
</dbReference>
<dbReference type="Proteomes" id="UP000291106">
    <property type="component" value="Chromosome"/>
</dbReference>
<accession>A0A411PN13</accession>
<sequence>MASLTLVGCGGGSDNQAASESPVSDGSGDNSGEDSGGDSGDNSGDTGSSGLTANVLCDYENSSYNESPSVMNTSNAKWTCDSNARLLDANGIPDHATGEFPNSGNPNYIYEYDVTASYSLDPVQTDNATTLGGPRGVLGYVLNGVKIDASTAGTCDDSGNNCSLIGNEGNWNIEALGQSNFNFGTDDNNAHVQPDGQYHYHGMPEGFIELQGGGEGRITLIAWAADGFPIYARYGYDQAENASSSIRPMLGSYQLVSSTSSNRPSVDIYPLGTFAQDWQYVAGSGDLDECNGRFGVTPEFPQGIYHYYATDTYPYFQRCIKGAI</sequence>
<proteinExistence type="predicted"/>
<organism evidence="3 4">
    <name type="scientific">Shewanella maritima</name>
    <dbReference type="NCBI Taxonomy" id="2520507"/>
    <lineage>
        <taxon>Bacteria</taxon>
        <taxon>Pseudomonadati</taxon>
        <taxon>Pseudomonadota</taxon>
        <taxon>Gammaproteobacteria</taxon>
        <taxon>Alteromonadales</taxon>
        <taxon>Shewanellaceae</taxon>
        <taxon>Shewanella</taxon>
    </lineage>
</organism>
<feature type="compositionally biased region" description="Low complexity" evidence="1">
    <location>
        <begin position="40"/>
        <end position="50"/>
    </location>
</feature>
<evidence type="ECO:0000256" key="1">
    <source>
        <dbReference type="SAM" id="MobiDB-lite"/>
    </source>
</evidence>